<feature type="region of interest" description="Disordered" evidence="3">
    <location>
        <begin position="104"/>
        <end position="151"/>
    </location>
</feature>
<accession>A0A378LU41</accession>
<keyword evidence="6" id="KW-1185">Reference proteome</keyword>
<evidence type="ECO:0000256" key="2">
    <source>
        <dbReference type="ARBA" id="ARBA00022946"/>
    </source>
</evidence>
<comment type="similarity">
    <text evidence="1">Belongs to the prokaryotic/mitochondrial release factor family.</text>
</comment>
<dbReference type="EMBL" id="UGPB01000001">
    <property type="protein sequence ID" value="STY29860.1"/>
    <property type="molecule type" value="Genomic_DNA"/>
</dbReference>
<protein>
    <submittedName>
        <fullName evidence="5">Peptide chain release factor</fullName>
    </submittedName>
</protein>
<feature type="compositionally biased region" description="Basic and acidic residues" evidence="3">
    <location>
        <begin position="129"/>
        <end position="151"/>
    </location>
</feature>
<sequence>MLGKVSLDNWNLNYKFKMINKEKWNKLTELMVLLHVQESDLLEKFILGRGKGGQKLQKTASTVYLKHIHSGLEIKCQESRSREDNRYFARIRLCEKLQSILSNEKTKKQQTIEKLKRQKKRRSRRSKQKILEEKSRQSDRKLLRKKPTPDC</sequence>
<feature type="compositionally biased region" description="Basic residues" evidence="3">
    <location>
        <begin position="116"/>
        <end position="128"/>
    </location>
</feature>
<dbReference type="InterPro" id="IPR052405">
    <property type="entry name" value="Mito_Transl_Release_Factor"/>
</dbReference>
<dbReference type="SUPFAM" id="SSF75620">
    <property type="entry name" value="Release factor"/>
    <property type="match status" value="1"/>
</dbReference>
<dbReference type="PANTHER" id="PTHR46203:SF1">
    <property type="entry name" value="MITOCHONDRIAL TRANSLATION RELEASE FACTOR IN RESCUE"/>
    <property type="match status" value="1"/>
</dbReference>
<dbReference type="Gene3D" id="3.30.160.20">
    <property type="match status" value="1"/>
</dbReference>
<proteinExistence type="inferred from homology"/>
<keyword evidence="2" id="KW-0809">Transit peptide</keyword>
<gene>
    <name evidence="5" type="primary">prfA_2</name>
    <name evidence="5" type="ORF">NCTC11532_02062</name>
</gene>
<dbReference type="InterPro" id="IPR000352">
    <property type="entry name" value="Pep_chain_release_fac_I"/>
</dbReference>
<dbReference type="InterPro" id="IPR045853">
    <property type="entry name" value="Pep_chain_release_fac_I_sf"/>
</dbReference>
<feature type="compositionally biased region" description="Basic and acidic residues" evidence="3">
    <location>
        <begin position="104"/>
        <end position="115"/>
    </location>
</feature>
<dbReference type="Proteomes" id="UP000255297">
    <property type="component" value="Unassembled WGS sequence"/>
</dbReference>
<evidence type="ECO:0000313" key="6">
    <source>
        <dbReference type="Proteomes" id="UP000255297"/>
    </source>
</evidence>
<reference evidence="5 6" key="1">
    <citation type="submission" date="2018-06" db="EMBL/GenBank/DDBJ databases">
        <authorList>
            <consortium name="Pathogen Informatics"/>
            <person name="Doyle S."/>
        </authorList>
    </citation>
    <scope>NUCLEOTIDE SEQUENCE [LARGE SCALE GENOMIC DNA]</scope>
    <source>
        <strain evidence="5 6">NCTC11532</strain>
    </source>
</reference>
<name>A0A378LU41_9GAMM</name>
<dbReference type="Pfam" id="PF00472">
    <property type="entry name" value="RF-1"/>
    <property type="match status" value="1"/>
</dbReference>
<evidence type="ECO:0000256" key="1">
    <source>
        <dbReference type="ARBA" id="ARBA00010835"/>
    </source>
</evidence>
<dbReference type="GO" id="GO:0003747">
    <property type="term" value="F:translation release factor activity"/>
    <property type="evidence" value="ECO:0007669"/>
    <property type="project" value="InterPro"/>
</dbReference>
<evidence type="ECO:0000256" key="3">
    <source>
        <dbReference type="SAM" id="MobiDB-lite"/>
    </source>
</evidence>
<evidence type="ECO:0000313" key="5">
    <source>
        <dbReference type="EMBL" id="STY29860.1"/>
    </source>
</evidence>
<evidence type="ECO:0000259" key="4">
    <source>
        <dbReference type="Pfam" id="PF00472"/>
    </source>
</evidence>
<dbReference type="STRING" id="1122170.GCA_000701265_00424"/>
<dbReference type="PANTHER" id="PTHR46203">
    <property type="entry name" value="PROBABLE PEPTIDE CHAIN RELEASE FACTOR C12ORF65"/>
    <property type="match status" value="1"/>
</dbReference>
<organism evidence="5 6">
    <name type="scientific">Legionella wadsworthii</name>
    <dbReference type="NCBI Taxonomy" id="28088"/>
    <lineage>
        <taxon>Bacteria</taxon>
        <taxon>Pseudomonadati</taxon>
        <taxon>Pseudomonadota</taxon>
        <taxon>Gammaproteobacteria</taxon>
        <taxon>Legionellales</taxon>
        <taxon>Legionellaceae</taxon>
        <taxon>Legionella</taxon>
    </lineage>
</organism>
<dbReference type="AlphaFoldDB" id="A0A378LU41"/>
<feature type="domain" description="Prokaryotic-type class I peptide chain release factors" evidence="4">
    <location>
        <begin position="34"/>
        <end position="141"/>
    </location>
</feature>